<evidence type="ECO:0000256" key="6">
    <source>
        <dbReference type="ARBA" id="ARBA00023034"/>
    </source>
</evidence>
<feature type="domain" description="Trichome birefringence-like C-terminal" evidence="9">
    <location>
        <begin position="121"/>
        <end position="420"/>
    </location>
</feature>
<keyword evidence="5" id="KW-1133">Transmembrane helix</keyword>
<feature type="chain" id="PRO_5032766040" description="Trichome birefringence-like N-terminal domain-containing protein" evidence="8">
    <location>
        <begin position="26"/>
        <end position="422"/>
    </location>
</feature>
<evidence type="ECO:0008006" key="13">
    <source>
        <dbReference type="Google" id="ProtNLM"/>
    </source>
</evidence>
<dbReference type="GO" id="GO:0000139">
    <property type="term" value="C:Golgi membrane"/>
    <property type="evidence" value="ECO:0007669"/>
    <property type="project" value="UniProtKB-SubCell"/>
</dbReference>
<dbReference type="GO" id="GO:1990538">
    <property type="term" value="F:xylan O-acetyltransferase activity"/>
    <property type="evidence" value="ECO:0007669"/>
    <property type="project" value="UniProtKB-ARBA"/>
</dbReference>
<evidence type="ECO:0000313" key="11">
    <source>
        <dbReference type="EMBL" id="MQM03108.1"/>
    </source>
</evidence>
<evidence type="ECO:0000256" key="1">
    <source>
        <dbReference type="ARBA" id="ARBA00004323"/>
    </source>
</evidence>
<evidence type="ECO:0000256" key="3">
    <source>
        <dbReference type="ARBA" id="ARBA00022692"/>
    </source>
</evidence>
<keyword evidence="6" id="KW-0333">Golgi apparatus</keyword>
<comment type="subcellular location">
    <subcellularLocation>
        <location evidence="1">Golgi apparatus membrane</location>
        <topology evidence="1">Single-pass type II membrane protein</topology>
    </subcellularLocation>
</comment>
<evidence type="ECO:0000256" key="2">
    <source>
        <dbReference type="ARBA" id="ARBA00007727"/>
    </source>
</evidence>
<reference evidence="11" key="1">
    <citation type="submission" date="2017-07" db="EMBL/GenBank/DDBJ databases">
        <title>Taro Niue Genome Assembly and Annotation.</title>
        <authorList>
            <person name="Atibalentja N."/>
            <person name="Keating K."/>
            <person name="Fields C.J."/>
        </authorList>
    </citation>
    <scope>NUCLEOTIDE SEQUENCE</scope>
    <source>
        <strain evidence="11">Niue_2</strain>
        <tissue evidence="11">Leaf</tissue>
    </source>
</reference>
<dbReference type="InterPro" id="IPR025846">
    <property type="entry name" value="TBL_N"/>
</dbReference>
<dbReference type="Pfam" id="PF14416">
    <property type="entry name" value="PMR5N"/>
    <property type="match status" value="1"/>
</dbReference>
<name>A0A843W812_COLES</name>
<evidence type="ECO:0000259" key="9">
    <source>
        <dbReference type="Pfam" id="PF13839"/>
    </source>
</evidence>
<dbReference type="PANTHER" id="PTHR32285">
    <property type="entry name" value="PROTEIN TRICHOME BIREFRINGENCE-LIKE 9-RELATED"/>
    <property type="match status" value="1"/>
</dbReference>
<keyword evidence="8" id="KW-0732">Signal</keyword>
<protein>
    <recommendedName>
        <fullName evidence="13">Trichome birefringence-like N-terminal domain-containing protein</fullName>
    </recommendedName>
</protein>
<dbReference type="PANTHER" id="PTHR32285:SF155">
    <property type="entry name" value="PROTEIN TRICHOME BIREFRINGENCE-LIKE 36"/>
    <property type="match status" value="1"/>
</dbReference>
<keyword evidence="4" id="KW-0735">Signal-anchor</keyword>
<dbReference type="EMBL" id="NMUH01002977">
    <property type="protein sequence ID" value="MQM03108.1"/>
    <property type="molecule type" value="Genomic_DNA"/>
</dbReference>
<evidence type="ECO:0000256" key="7">
    <source>
        <dbReference type="ARBA" id="ARBA00023136"/>
    </source>
</evidence>
<dbReference type="AlphaFoldDB" id="A0A843W812"/>
<feature type="domain" description="Trichome birefringence-like N-terminal" evidence="10">
    <location>
        <begin position="69"/>
        <end position="120"/>
    </location>
</feature>
<evidence type="ECO:0000313" key="12">
    <source>
        <dbReference type="Proteomes" id="UP000652761"/>
    </source>
</evidence>
<sequence>MRGGKQLPLLPLLILILYLQTSLLASHRDVVALQVASGPEPAQQYWTEEKEDEVDVVQSHQGSPSLRGGCDMSVGEWIYDRSYPLYDASCPYLSAQVSCRRNGRPDHDYERWRWKPQHCSLPRFNALDFLGRMRRKRVVLVGDSIMRNQWESLVCMVEAVIPDEKKTVTTHGTSTSFHALVRTADLAKRVIDSRSFPALYAFFVVEQLDFETSIEFHWAPLLVELEAGGAQNKRILHLDSIEENAKHWRGADVLVFDSAHWWTHSGKWSSWDMYMENGRLFTDLNPMVAYEKGLFTWAKWVDMNLDPRRTQVIFRTVSPRHNRSNGWQCYRQRKPLFYLGHSHRSPVQLTVLREVLRKMSFPVYVQDITGMSALRRDGHPSIYARSGNGQEQLYPRVPASDCSHWCLPGVPDIWNEMLYSII</sequence>
<comment type="similarity">
    <text evidence="2">Belongs to the PC-esterase family. TBL subfamily.</text>
</comment>
<accession>A0A843W812</accession>
<organism evidence="11 12">
    <name type="scientific">Colocasia esculenta</name>
    <name type="common">Wild taro</name>
    <name type="synonym">Arum esculentum</name>
    <dbReference type="NCBI Taxonomy" id="4460"/>
    <lineage>
        <taxon>Eukaryota</taxon>
        <taxon>Viridiplantae</taxon>
        <taxon>Streptophyta</taxon>
        <taxon>Embryophyta</taxon>
        <taxon>Tracheophyta</taxon>
        <taxon>Spermatophyta</taxon>
        <taxon>Magnoliopsida</taxon>
        <taxon>Liliopsida</taxon>
        <taxon>Araceae</taxon>
        <taxon>Aroideae</taxon>
        <taxon>Colocasieae</taxon>
        <taxon>Colocasia</taxon>
    </lineage>
</organism>
<gene>
    <name evidence="11" type="ORF">Taro_035882</name>
</gene>
<evidence type="ECO:0000259" key="10">
    <source>
        <dbReference type="Pfam" id="PF14416"/>
    </source>
</evidence>
<comment type="caution">
    <text evidence="11">The sequence shown here is derived from an EMBL/GenBank/DDBJ whole genome shotgun (WGS) entry which is preliminary data.</text>
</comment>
<evidence type="ECO:0000256" key="5">
    <source>
        <dbReference type="ARBA" id="ARBA00022989"/>
    </source>
</evidence>
<dbReference type="InterPro" id="IPR026057">
    <property type="entry name" value="TBL_C"/>
</dbReference>
<dbReference type="Proteomes" id="UP000652761">
    <property type="component" value="Unassembled WGS sequence"/>
</dbReference>
<keyword evidence="3" id="KW-0812">Transmembrane</keyword>
<evidence type="ECO:0000256" key="8">
    <source>
        <dbReference type="SAM" id="SignalP"/>
    </source>
</evidence>
<evidence type="ECO:0000256" key="4">
    <source>
        <dbReference type="ARBA" id="ARBA00022968"/>
    </source>
</evidence>
<dbReference type="Pfam" id="PF13839">
    <property type="entry name" value="PC-Esterase"/>
    <property type="match status" value="1"/>
</dbReference>
<feature type="signal peptide" evidence="8">
    <location>
        <begin position="1"/>
        <end position="25"/>
    </location>
</feature>
<dbReference type="InterPro" id="IPR029962">
    <property type="entry name" value="TBL"/>
</dbReference>
<keyword evidence="7" id="KW-0472">Membrane</keyword>
<proteinExistence type="inferred from homology"/>
<keyword evidence="12" id="KW-1185">Reference proteome</keyword>
<dbReference type="OrthoDB" id="1932925at2759"/>